<evidence type="ECO:0000313" key="3">
    <source>
        <dbReference type="Proteomes" id="UP000002489"/>
    </source>
</evidence>
<reference evidence="2" key="2">
    <citation type="submission" date="2025-08" db="UniProtKB">
        <authorList>
            <consortium name="EnsemblFungi"/>
        </authorList>
    </citation>
    <scope>IDENTIFICATION</scope>
    <source>
        <strain evidence="2">4287 / CBS 123668 / FGSC 9935 / NRRL 34936</strain>
    </source>
</reference>
<organism evidence="2 3">
    <name type="scientific">Fusarium oxysporum (strain Fo5176)</name>
    <name type="common">Fusarium vascular wilt</name>
    <dbReference type="NCBI Taxonomy" id="660025"/>
    <lineage>
        <taxon>Eukaryota</taxon>
        <taxon>Fungi</taxon>
        <taxon>Dikarya</taxon>
        <taxon>Ascomycota</taxon>
        <taxon>Pezizomycotina</taxon>
        <taxon>Sordariomycetes</taxon>
        <taxon>Hypocreomycetidae</taxon>
        <taxon>Hypocreales</taxon>
        <taxon>Nectriaceae</taxon>
        <taxon>Fusarium</taxon>
        <taxon>Fusarium oxysporum species complex</taxon>
    </lineage>
</organism>
<proteinExistence type="predicted"/>
<reference evidence="3" key="1">
    <citation type="journal article" date="2012" name="Mol. Plant Microbe Interact.">
        <title>A highly conserved effector in Fusarium oxysporum is required for full virulence on Arabidopsis.</title>
        <authorList>
            <person name="Thatcher L.F."/>
            <person name="Gardiner D.M."/>
            <person name="Kazan K."/>
            <person name="Manners J."/>
        </authorList>
    </citation>
    <scope>NUCLEOTIDE SEQUENCE [LARGE SCALE GENOMIC DNA]</scope>
    <source>
        <strain evidence="3">Fo5176</strain>
    </source>
</reference>
<dbReference type="STRING" id="426428.A0A0D2XML6"/>
<evidence type="ECO:0000256" key="1">
    <source>
        <dbReference type="SAM" id="MobiDB-lite"/>
    </source>
</evidence>
<evidence type="ECO:0000313" key="2">
    <source>
        <dbReference type="EnsemblFungi" id="FOXG_05193P0"/>
    </source>
</evidence>
<name>A0A0D2XML6_FUSOF</name>
<feature type="region of interest" description="Disordered" evidence="1">
    <location>
        <begin position="28"/>
        <end position="53"/>
    </location>
</feature>
<dbReference type="Proteomes" id="UP000002489">
    <property type="component" value="Unassembled WGS sequence"/>
</dbReference>
<accession>A0A0D2XML6</accession>
<sequence>MWSSSGSGKKPAQSEMVQVGMFSEELSVSPFWRPPPRDNSTPKRNITSPTGHGSGLVVGASYSHADMLKFDSLSVGLTLLKA</sequence>
<dbReference type="EnsemblFungi" id="FOXG_05193T0">
    <property type="protein sequence ID" value="FOXG_05193P0"/>
    <property type="gene ID" value="FOXG_05193"/>
</dbReference>
<protein>
    <submittedName>
        <fullName evidence="2">Uncharacterized protein</fullName>
    </submittedName>
</protein>
<feature type="compositionally biased region" description="Polar residues" evidence="1">
    <location>
        <begin position="38"/>
        <end position="51"/>
    </location>
</feature>
<dbReference type="AlphaFoldDB" id="A0A0D2XML6"/>